<reference evidence="1 2" key="1">
    <citation type="submission" date="2023-01" db="EMBL/GenBank/DDBJ databases">
        <title>Complete genome sequence of Roseicyclus marinus strain Dej080120_10.</title>
        <authorList>
            <person name="Ueki S."/>
            <person name="Maruyama F."/>
        </authorList>
    </citation>
    <scope>NUCLEOTIDE SEQUENCE [LARGE SCALE GENOMIC DNA]</scope>
    <source>
        <strain evidence="1 2">Dej080120_10</strain>
    </source>
</reference>
<evidence type="ECO:0008006" key="3">
    <source>
        <dbReference type="Google" id="ProtNLM"/>
    </source>
</evidence>
<proteinExistence type="predicted"/>
<keyword evidence="2" id="KW-1185">Reference proteome</keyword>
<protein>
    <recommendedName>
        <fullName evidence="3">Molybdopterin guanine dinucleotide synthesis</fullName>
    </recommendedName>
</protein>
<sequence length="288" mass="31084">MGRTGVTDTIFMVDWSARSAPSPARPVKDAIFVAEHGPEAEAVSYHRTRGAALAHLVGRFDAVLERGGRVIAGFDFPFAYPAGFAAALTGTEDPFAIWRWLAEAIADDGQNANNRWDVAEAMNARFPGVGPFWGCPAARASAALPARGSLRHGHGMEERRRVERLLPRAQPCWKLFTTGSVGSQTLLGLPRLQALRERYGARLAVRPFEDREADIVLAEVYPSLIDGAVKARAWPGEIPDAAQVRVLAQAFAGLGPGRLDAMLREGDREEGWIAGLGHEAELIAALGD</sequence>
<dbReference type="EMBL" id="AP027266">
    <property type="protein sequence ID" value="BDW86833.1"/>
    <property type="molecule type" value="Genomic_DNA"/>
</dbReference>
<name>A0AA48KLF1_9RHOB</name>
<accession>A0AA48KLF1</accession>
<dbReference type="RefSeq" id="WP_338272882.1">
    <property type="nucleotide sequence ID" value="NZ_AP027266.1"/>
</dbReference>
<evidence type="ECO:0000313" key="2">
    <source>
        <dbReference type="Proteomes" id="UP001337723"/>
    </source>
</evidence>
<gene>
    <name evidence="1" type="ORF">MACH21_30100</name>
</gene>
<organism evidence="1 2">
    <name type="scientific">Roseicyclus marinus</name>
    <dbReference type="NCBI Taxonomy" id="2161673"/>
    <lineage>
        <taxon>Bacteria</taxon>
        <taxon>Pseudomonadati</taxon>
        <taxon>Pseudomonadota</taxon>
        <taxon>Alphaproteobacteria</taxon>
        <taxon>Rhodobacterales</taxon>
        <taxon>Roseobacteraceae</taxon>
        <taxon>Roseicyclus</taxon>
    </lineage>
</organism>
<dbReference type="AlphaFoldDB" id="A0AA48KLF1"/>
<dbReference type="KEGG" id="rmai:MACH21_30100"/>
<dbReference type="Proteomes" id="UP001337723">
    <property type="component" value="Chromosome"/>
</dbReference>
<evidence type="ECO:0000313" key="1">
    <source>
        <dbReference type="EMBL" id="BDW86833.1"/>
    </source>
</evidence>